<reference evidence="2" key="1">
    <citation type="journal article" date="2020" name="New Phytol.">
        <title>Comparative genomics reveals dynamic genome evolution in host specialist ectomycorrhizal fungi.</title>
        <authorList>
            <person name="Lofgren L.A."/>
            <person name="Nguyen N.H."/>
            <person name="Vilgalys R."/>
            <person name="Ruytinx J."/>
            <person name="Liao H.L."/>
            <person name="Branco S."/>
            <person name="Kuo A."/>
            <person name="LaButti K."/>
            <person name="Lipzen A."/>
            <person name="Andreopoulos W."/>
            <person name="Pangilinan J."/>
            <person name="Riley R."/>
            <person name="Hundley H."/>
            <person name="Na H."/>
            <person name="Barry K."/>
            <person name="Grigoriev I.V."/>
            <person name="Stajich J.E."/>
            <person name="Kennedy P.G."/>
        </authorList>
    </citation>
    <scope>NUCLEOTIDE SEQUENCE</scope>
    <source>
        <strain evidence="2">FC203</strain>
    </source>
</reference>
<accession>A0AAD4DWJ9</accession>
<keyword evidence="3" id="KW-1185">Reference proteome</keyword>
<dbReference type="PANTHER" id="PTHR46177:SF1">
    <property type="entry name" value="INTEGRASE CATALYTIC DOMAIN-CONTAINING PROTEIN"/>
    <property type="match status" value="1"/>
</dbReference>
<feature type="domain" description="Integrase core" evidence="1">
    <location>
        <begin position="129"/>
        <end position="304"/>
    </location>
</feature>
<sequence>MPNQNKPTPPLEEITPHILRYWKARQTDKKIVENLRNHYDTSCYGLGITKFKEIHNEMGLLRTRKQNHSIESIHEAMVELRQAYPNAGAREMVILLFHEKEMNVSRNLVISYCAAYEADLRRRFWAAGVNDILAVDQHNKWLRFGLALHTGVEPFSGRIMWIRVWNSNRNPQLILTYYLNTIEKLGYIPMVTQSDPGTENYGIANAHTMLRQMYDPALQGTLQHCWMRTKKNVKPEITWSQLWHQFTPGFETLLDEGVENGWYDSDNTLQVMIFRWVFIPWLQCELDRYQDHVNNTLKRPDRNKVLPHGVPNLIYESAEDFGALDFKVTVKQDAIDHVRNIYVKPDHPVFDLVPKPLNDLIQDCYDDLGRPPVTRQSTWTIYLDLYHSIQHSAQISVIVDSLTDATDSDEEPLPLLESQKDLFFHGDTDSAYYMGGIHGGHGLNASDHRRLDELAELDEPGADLLPTALIIEEEGLVITGFSDEEDNDETYVW</sequence>
<gene>
    <name evidence="2" type="ORF">F5891DRAFT_1130621</name>
</gene>
<dbReference type="Pfam" id="PF24764">
    <property type="entry name" value="rva_4"/>
    <property type="match status" value="1"/>
</dbReference>
<dbReference type="Proteomes" id="UP001195769">
    <property type="component" value="Unassembled WGS sequence"/>
</dbReference>
<dbReference type="PANTHER" id="PTHR46177">
    <property type="entry name" value="INTEGRASE CATALYTIC DOMAIN-CONTAINING PROTEIN"/>
    <property type="match status" value="1"/>
</dbReference>
<protein>
    <recommendedName>
        <fullName evidence="1">Integrase core domain-containing protein</fullName>
    </recommendedName>
</protein>
<dbReference type="RefSeq" id="XP_041221022.1">
    <property type="nucleotide sequence ID" value="XM_041364554.1"/>
</dbReference>
<dbReference type="AlphaFoldDB" id="A0AAD4DWJ9"/>
<evidence type="ECO:0000313" key="3">
    <source>
        <dbReference type="Proteomes" id="UP001195769"/>
    </source>
</evidence>
<dbReference type="GeneID" id="64658852"/>
<comment type="caution">
    <text evidence="2">The sequence shown here is derived from an EMBL/GenBank/DDBJ whole genome shotgun (WGS) entry which is preliminary data.</text>
</comment>
<dbReference type="EMBL" id="JABBWK010000066">
    <property type="protein sequence ID" value="KAG1895446.1"/>
    <property type="molecule type" value="Genomic_DNA"/>
</dbReference>
<dbReference type="InterPro" id="IPR058913">
    <property type="entry name" value="Integrase_dom_put"/>
</dbReference>
<evidence type="ECO:0000259" key="1">
    <source>
        <dbReference type="Pfam" id="PF24764"/>
    </source>
</evidence>
<organism evidence="2 3">
    <name type="scientific">Suillus fuscotomentosus</name>
    <dbReference type="NCBI Taxonomy" id="1912939"/>
    <lineage>
        <taxon>Eukaryota</taxon>
        <taxon>Fungi</taxon>
        <taxon>Dikarya</taxon>
        <taxon>Basidiomycota</taxon>
        <taxon>Agaricomycotina</taxon>
        <taxon>Agaricomycetes</taxon>
        <taxon>Agaricomycetidae</taxon>
        <taxon>Boletales</taxon>
        <taxon>Suillineae</taxon>
        <taxon>Suillaceae</taxon>
        <taxon>Suillus</taxon>
    </lineage>
</organism>
<evidence type="ECO:0000313" key="2">
    <source>
        <dbReference type="EMBL" id="KAG1895446.1"/>
    </source>
</evidence>
<name>A0AAD4DWJ9_9AGAM</name>
<proteinExistence type="predicted"/>